<dbReference type="PANTHER" id="PTHR23517">
    <property type="entry name" value="RESISTANCE PROTEIN MDTM, PUTATIVE-RELATED-RELATED"/>
    <property type="match status" value="1"/>
</dbReference>
<feature type="transmembrane region" description="Helical" evidence="8">
    <location>
        <begin position="319"/>
        <end position="340"/>
    </location>
</feature>
<keyword evidence="2" id="KW-0813">Transport</keyword>
<dbReference type="InterPro" id="IPR036259">
    <property type="entry name" value="MFS_trans_sf"/>
</dbReference>
<dbReference type="InterPro" id="IPR011701">
    <property type="entry name" value="MFS"/>
</dbReference>
<keyword evidence="5 8" id="KW-1133">Transmembrane helix</keyword>
<comment type="caution">
    <text evidence="9">The sequence shown here is derived from an EMBL/GenBank/DDBJ whole genome shotgun (WGS) entry which is preliminary data.</text>
</comment>
<dbReference type="PANTHER" id="PTHR23517:SF2">
    <property type="entry name" value="MULTIDRUG RESISTANCE PROTEIN MDTH"/>
    <property type="match status" value="1"/>
</dbReference>
<feature type="transmembrane region" description="Helical" evidence="8">
    <location>
        <begin position="222"/>
        <end position="247"/>
    </location>
</feature>
<dbReference type="EMBL" id="PTIX01000001">
    <property type="protein sequence ID" value="PPK71193.1"/>
    <property type="molecule type" value="Genomic_DNA"/>
</dbReference>
<feature type="region of interest" description="Disordered" evidence="7">
    <location>
        <begin position="410"/>
        <end position="454"/>
    </location>
</feature>
<gene>
    <name evidence="9" type="ORF">CLV40_101382</name>
</gene>
<dbReference type="SUPFAM" id="SSF103473">
    <property type="entry name" value="MFS general substrate transporter"/>
    <property type="match status" value="1"/>
</dbReference>
<dbReference type="Proteomes" id="UP000239203">
    <property type="component" value="Unassembled WGS sequence"/>
</dbReference>
<evidence type="ECO:0000256" key="7">
    <source>
        <dbReference type="SAM" id="MobiDB-lite"/>
    </source>
</evidence>
<dbReference type="GO" id="GO:0022857">
    <property type="term" value="F:transmembrane transporter activity"/>
    <property type="evidence" value="ECO:0007669"/>
    <property type="project" value="InterPro"/>
</dbReference>
<accession>A0A2S6H150</accession>
<keyword evidence="3" id="KW-1003">Cell membrane</keyword>
<evidence type="ECO:0000256" key="6">
    <source>
        <dbReference type="ARBA" id="ARBA00023136"/>
    </source>
</evidence>
<evidence type="ECO:0000256" key="2">
    <source>
        <dbReference type="ARBA" id="ARBA00022448"/>
    </source>
</evidence>
<feature type="transmembrane region" description="Helical" evidence="8">
    <location>
        <begin position="293"/>
        <end position="313"/>
    </location>
</feature>
<proteinExistence type="predicted"/>
<feature type="transmembrane region" description="Helical" evidence="8">
    <location>
        <begin position="384"/>
        <end position="401"/>
    </location>
</feature>
<feature type="transmembrane region" description="Helical" evidence="8">
    <location>
        <begin position="58"/>
        <end position="77"/>
    </location>
</feature>
<feature type="transmembrane region" description="Helical" evidence="8">
    <location>
        <begin position="176"/>
        <end position="198"/>
    </location>
</feature>
<feature type="compositionally biased region" description="Gly residues" evidence="7">
    <location>
        <begin position="411"/>
        <end position="421"/>
    </location>
</feature>
<evidence type="ECO:0000313" key="9">
    <source>
        <dbReference type="EMBL" id="PPK71193.1"/>
    </source>
</evidence>
<keyword evidence="10" id="KW-1185">Reference proteome</keyword>
<dbReference type="RefSeq" id="WP_104476212.1">
    <property type="nucleotide sequence ID" value="NZ_CP154825.1"/>
</dbReference>
<sequence>MARSGGRLARAATSWLPPGRPMRMLLGVSFVDSLGTGLFLTGSALFFTRSLGLTADQVGLGLSLAGIAGFACSVLVGRLADRIGAHRALVGLQWWRGACFAAYPFADNLTLFLIVAILGGTGEWAAPPVVQSFVGSLVEAESRVRSMSALMLVRNVGFTAGAAAAAWAIAAGGAGVYTTLVFLDAASFLVSGVLLLRVRTHVPVPTRTESALEVKVRPNARYLFLACLNGLLYLHAVLLTVALPLWVADYTKAPGALIGAIVVLNTVLAVGLQMRFSRGVDGARPAAVRQARAGAALAACCLLVAATGSTSAWVTAGLVLAATAALTVGEVYQAVGAWGLSYALSPEDRRGYFLSIYNLGQTGAMIAGPWVITTAVLPAGAAGWGALAAVLAGAGALVVVLERARPKDLGGEPGAGTAAGGRGRDGEAVPGGRAAAGRGGARDRDGGPGGGADG</sequence>
<evidence type="ECO:0000256" key="5">
    <source>
        <dbReference type="ARBA" id="ARBA00022989"/>
    </source>
</evidence>
<keyword evidence="6 8" id="KW-0472">Membrane</keyword>
<dbReference type="Pfam" id="PF07690">
    <property type="entry name" value="MFS_1"/>
    <property type="match status" value="1"/>
</dbReference>
<evidence type="ECO:0000313" key="10">
    <source>
        <dbReference type="Proteomes" id="UP000239203"/>
    </source>
</evidence>
<dbReference type="OrthoDB" id="6803299at2"/>
<feature type="transmembrane region" description="Helical" evidence="8">
    <location>
        <begin position="352"/>
        <end position="372"/>
    </location>
</feature>
<evidence type="ECO:0000256" key="1">
    <source>
        <dbReference type="ARBA" id="ARBA00004651"/>
    </source>
</evidence>
<dbReference type="GO" id="GO:0005886">
    <property type="term" value="C:plasma membrane"/>
    <property type="evidence" value="ECO:0007669"/>
    <property type="project" value="UniProtKB-SubCell"/>
</dbReference>
<reference evidence="9 10" key="1">
    <citation type="submission" date="2018-02" db="EMBL/GenBank/DDBJ databases">
        <title>Genomic Encyclopedia of Archaeal and Bacterial Type Strains, Phase II (KMG-II): from individual species to whole genera.</title>
        <authorList>
            <person name="Goeker M."/>
        </authorList>
    </citation>
    <scope>NUCLEOTIDE SEQUENCE [LARGE SCALE GENOMIC DNA]</scope>
    <source>
        <strain evidence="9 10">YU 961-1</strain>
    </source>
</reference>
<feature type="transmembrane region" description="Helical" evidence="8">
    <location>
        <begin position="253"/>
        <end position="272"/>
    </location>
</feature>
<evidence type="ECO:0000256" key="8">
    <source>
        <dbReference type="SAM" id="Phobius"/>
    </source>
</evidence>
<feature type="transmembrane region" description="Helical" evidence="8">
    <location>
        <begin position="24"/>
        <end position="46"/>
    </location>
</feature>
<name>A0A2S6H150_9PSEU</name>
<organism evidence="9 10">
    <name type="scientific">Actinokineospora auranticolor</name>
    <dbReference type="NCBI Taxonomy" id="155976"/>
    <lineage>
        <taxon>Bacteria</taxon>
        <taxon>Bacillati</taxon>
        <taxon>Actinomycetota</taxon>
        <taxon>Actinomycetes</taxon>
        <taxon>Pseudonocardiales</taxon>
        <taxon>Pseudonocardiaceae</taxon>
        <taxon>Actinokineospora</taxon>
    </lineage>
</organism>
<evidence type="ECO:0000256" key="4">
    <source>
        <dbReference type="ARBA" id="ARBA00022692"/>
    </source>
</evidence>
<comment type="subcellular location">
    <subcellularLocation>
        <location evidence="1">Cell membrane</location>
        <topology evidence="1">Multi-pass membrane protein</topology>
    </subcellularLocation>
</comment>
<dbReference type="InterPro" id="IPR050171">
    <property type="entry name" value="MFS_Transporters"/>
</dbReference>
<evidence type="ECO:0000256" key="3">
    <source>
        <dbReference type="ARBA" id="ARBA00022475"/>
    </source>
</evidence>
<dbReference type="Gene3D" id="1.20.1250.20">
    <property type="entry name" value="MFS general substrate transporter like domains"/>
    <property type="match status" value="1"/>
</dbReference>
<protein>
    <submittedName>
        <fullName evidence="9">MFS transporter</fullName>
    </submittedName>
</protein>
<keyword evidence="4 8" id="KW-0812">Transmembrane</keyword>
<dbReference type="AlphaFoldDB" id="A0A2S6H150"/>
<feature type="transmembrane region" description="Helical" evidence="8">
    <location>
        <begin position="152"/>
        <end position="170"/>
    </location>
</feature>